<comment type="caution">
    <text evidence="4">The sequence shown here is derived from an EMBL/GenBank/DDBJ whole genome shotgun (WGS) entry which is preliminary data.</text>
</comment>
<dbReference type="OrthoDB" id="439993at2759"/>
<gene>
    <name evidence="4" type="ORF">RF11_07440</name>
</gene>
<proteinExistence type="predicted"/>
<evidence type="ECO:0000256" key="2">
    <source>
        <dbReference type="PROSITE-ProRule" id="PRU00332"/>
    </source>
</evidence>
<dbReference type="PROSITE" id="PS50961">
    <property type="entry name" value="HTH_LA"/>
    <property type="match status" value="1"/>
</dbReference>
<name>A0A0C2MSB8_THEKT</name>
<organism evidence="4 5">
    <name type="scientific">Thelohanellus kitauei</name>
    <name type="common">Myxosporean</name>
    <dbReference type="NCBI Taxonomy" id="669202"/>
    <lineage>
        <taxon>Eukaryota</taxon>
        <taxon>Metazoa</taxon>
        <taxon>Cnidaria</taxon>
        <taxon>Myxozoa</taxon>
        <taxon>Myxosporea</taxon>
        <taxon>Bivalvulida</taxon>
        <taxon>Platysporina</taxon>
        <taxon>Myxobolidae</taxon>
        <taxon>Thelohanellus</taxon>
    </lineage>
</organism>
<feature type="domain" description="HTH La-type RNA-binding" evidence="3">
    <location>
        <begin position="74"/>
        <end position="110"/>
    </location>
</feature>
<accession>A0A0C2MSB8</accession>
<keyword evidence="5" id="KW-1185">Reference proteome</keyword>
<dbReference type="SUPFAM" id="SSF46785">
    <property type="entry name" value="Winged helix' DNA-binding domain"/>
    <property type="match status" value="1"/>
</dbReference>
<dbReference type="Proteomes" id="UP000031668">
    <property type="component" value="Unassembled WGS sequence"/>
</dbReference>
<reference evidence="4 5" key="1">
    <citation type="journal article" date="2014" name="Genome Biol. Evol.">
        <title>The genome of the myxosporean Thelohanellus kitauei shows adaptations to nutrient acquisition within its fish host.</title>
        <authorList>
            <person name="Yang Y."/>
            <person name="Xiong J."/>
            <person name="Zhou Z."/>
            <person name="Huo F."/>
            <person name="Miao W."/>
            <person name="Ran C."/>
            <person name="Liu Y."/>
            <person name="Zhang J."/>
            <person name="Feng J."/>
            <person name="Wang M."/>
            <person name="Wang M."/>
            <person name="Wang L."/>
            <person name="Yao B."/>
        </authorList>
    </citation>
    <scope>NUCLEOTIDE SEQUENCE [LARGE SCALE GENOMIC DNA]</scope>
    <source>
        <strain evidence="4">Wuqing</strain>
    </source>
</reference>
<keyword evidence="1 2" id="KW-0694">RNA-binding</keyword>
<dbReference type="InterPro" id="IPR036388">
    <property type="entry name" value="WH-like_DNA-bd_sf"/>
</dbReference>
<evidence type="ECO:0000259" key="3">
    <source>
        <dbReference type="PROSITE" id="PS50961"/>
    </source>
</evidence>
<dbReference type="InterPro" id="IPR006630">
    <property type="entry name" value="La_HTH"/>
</dbReference>
<dbReference type="AlphaFoldDB" id="A0A0C2MSB8"/>
<protein>
    <recommendedName>
        <fullName evidence="3">HTH La-type RNA-binding domain-containing protein</fullName>
    </recommendedName>
</protein>
<evidence type="ECO:0000313" key="4">
    <source>
        <dbReference type="EMBL" id="KII64597.1"/>
    </source>
</evidence>
<evidence type="ECO:0000256" key="1">
    <source>
        <dbReference type="ARBA" id="ARBA00022884"/>
    </source>
</evidence>
<evidence type="ECO:0000313" key="5">
    <source>
        <dbReference type="Proteomes" id="UP000031668"/>
    </source>
</evidence>
<dbReference type="InterPro" id="IPR036390">
    <property type="entry name" value="WH_DNA-bd_sf"/>
</dbReference>
<dbReference type="Gene3D" id="1.10.10.10">
    <property type="entry name" value="Winged helix-like DNA-binding domain superfamily/Winged helix DNA-binding domain"/>
    <property type="match status" value="1"/>
</dbReference>
<dbReference type="EMBL" id="JWZT01004176">
    <property type="protein sequence ID" value="KII64597.1"/>
    <property type="molecule type" value="Genomic_DNA"/>
</dbReference>
<dbReference type="GO" id="GO:0003723">
    <property type="term" value="F:RNA binding"/>
    <property type="evidence" value="ECO:0007669"/>
    <property type="project" value="UniProtKB-UniRule"/>
</dbReference>
<sequence length="110" mass="12976">MVEEAKTISRKCVDSQPPEILKITKFIDICKYFTLWCWPSAFNLMLTEHYIRYNQGGDSTHKFCVPRCSTAPHSRNEMELFNVIIKQITYYFTDKNLCHDKFLVSTVDIE</sequence>